<keyword evidence="2" id="KW-1185">Reference proteome</keyword>
<dbReference type="Proteomes" id="UP001057402">
    <property type="component" value="Chromosome 10"/>
</dbReference>
<sequence>MDSKPPTREGGAAGDYPPKPDTFPTPPVATTPKITSVPLKPASSLATPSATALTPPPPPADATPPDADLFPAPSYSRWFSWTSIHECESRLLPEFFASKSPSKTPRVYVYYRNSIIRVYLRNPSRKVTFTDARKTVVGDVGSIRRVFDFLEAWGLINYGGSGQSKALKWDDKETGKSGSGGDGNVVVEVAGGKKDGRKRICGGCKSVCTIACFSCDKYDLTLCARCYVRGNYRVGVSSTDFRRVEISEDMKADWTDKETLHLLEAIMHYGDDWRRVSHHVGGRSEKECVARFIKLPFAEEFVDFPDSEERGAAFNYVKDQHDGESVSPSNKKMCLNPLADASNPIMAQAAFLSALAGVRVAEAAAQAAVTTLTEVEYGIAGGRDRGAVVANSKDMGSIDGKLSDDREATLNEAETALMEANSMLKKEELDIEKAVSEIVEVQLKDIHDKIIRFEELDLLMEKERQQFDEMKHMLFVDQLALLSHRKSAPKMVDSLKNPQAANSDEPLIT</sequence>
<name>A0ACB9MD75_9MYRT</name>
<gene>
    <name evidence="1" type="ORF">MLD38_035040</name>
</gene>
<dbReference type="EMBL" id="CM042889">
    <property type="protein sequence ID" value="KAI4321690.1"/>
    <property type="molecule type" value="Genomic_DNA"/>
</dbReference>
<accession>A0ACB9MD75</accession>
<reference evidence="2" key="1">
    <citation type="journal article" date="2023" name="Front. Plant Sci.">
        <title>Chromosomal-level genome assembly of Melastoma candidum provides insights into trichome evolution.</title>
        <authorList>
            <person name="Zhong Y."/>
            <person name="Wu W."/>
            <person name="Sun C."/>
            <person name="Zou P."/>
            <person name="Liu Y."/>
            <person name="Dai S."/>
            <person name="Zhou R."/>
        </authorList>
    </citation>
    <scope>NUCLEOTIDE SEQUENCE [LARGE SCALE GENOMIC DNA]</scope>
</reference>
<comment type="caution">
    <text evidence="1">The sequence shown here is derived from an EMBL/GenBank/DDBJ whole genome shotgun (WGS) entry which is preliminary data.</text>
</comment>
<protein>
    <submittedName>
        <fullName evidence="1">Uncharacterized protein</fullName>
    </submittedName>
</protein>
<organism evidence="1 2">
    <name type="scientific">Melastoma candidum</name>
    <dbReference type="NCBI Taxonomy" id="119954"/>
    <lineage>
        <taxon>Eukaryota</taxon>
        <taxon>Viridiplantae</taxon>
        <taxon>Streptophyta</taxon>
        <taxon>Embryophyta</taxon>
        <taxon>Tracheophyta</taxon>
        <taxon>Spermatophyta</taxon>
        <taxon>Magnoliopsida</taxon>
        <taxon>eudicotyledons</taxon>
        <taxon>Gunneridae</taxon>
        <taxon>Pentapetalae</taxon>
        <taxon>rosids</taxon>
        <taxon>malvids</taxon>
        <taxon>Myrtales</taxon>
        <taxon>Melastomataceae</taxon>
        <taxon>Melastomatoideae</taxon>
        <taxon>Melastomateae</taxon>
        <taxon>Melastoma</taxon>
    </lineage>
</organism>
<evidence type="ECO:0000313" key="1">
    <source>
        <dbReference type="EMBL" id="KAI4321690.1"/>
    </source>
</evidence>
<evidence type="ECO:0000313" key="2">
    <source>
        <dbReference type="Proteomes" id="UP001057402"/>
    </source>
</evidence>
<proteinExistence type="predicted"/>